<reference evidence="1 2" key="1">
    <citation type="submission" date="2024-01" db="EMBL/GenBank/DDBJ databases">
        <title>The genomes of 5 underutilized Papilionoideae crops provide insights into root nodulation and disease resistanc.</title>
        <authorList>
            <person name="Jiang F."/>
        </authorList>
    </citation>
    <scope>NUCLEOTIDE SEQUENCE [LARGE SCALE GENOMIC DNA]</scope>
    <source>
        <strain evidence="1">LVBAO_FW01</strain>
        <tissue evidence="1">Leaves</tissue>
    </source>
</reference>
<evidence type="ECO:0000313" key="2">
    <source>
        <dbReference type="Proteomes" id="UP001367508"/>
    </source>
</evidence>
<evidence type="ECO:0000313" key="1">
    <source>
        <dbReference type="EMBL" id="KAK7322641.1"/>
    </source>
</evidence>
<accession>A0AAN9Q565</accession>
<dbReference type="EMBL" id="JAYMYQ010000006">
    <property type="protein sequence ID" value="KAK7322641.1"/>
    <property type="molecule type" value="Genomic_DNA"/>
</dbReference>
<sequence length="123" mass="13390">MTSVGQPNSPGPPSALVGPFLNNTLERINGRCEDWLLDYDTLPHPAFGATVPILSTTRFGSNSRLILKFSLKRAQIVRMLNDDVAPCILLGVFRLREVNEASMNSGGGSASCKLERNIILFTT</sequence>
<protein>
    <submittedName>
        <fullName evidence="1">Uncharacterized protein</fullName>
    </submittedName>
</protein>
<organism evidence="1 2">
    <name type="scientific">Canavalia gladiata</name>
    <name type="common">Sword bean</name>
    <name type="synonym">Dolichos gladiatus</name>
    <dbReference type="NCBI Taxonomy" id="3824"/>
    <lineage>
        <taxon>Eukaryota</taxon>
        <taxon>Viridiplantae</taxon>
        <taxon>Streptophyta</taxon>
        <taxon>Embryophyta</taxon>
        <taxon>Tracheophyta</taxon>
        <taxon>Spermatophyta</taxon>
        <taxon>Magnoliopsida</taxon>
        <taxon>eudicotyledons</taxon>
        <taxon>Gunneridae</taxon>
        <taxon>Pentapetalae</taxon>
        <taxon>rosids</taxon>
        <taxon>fabids</taxon>
        <taxon>Fabales</taxon>
        <taxon>Fabaceae</taxon>
        <taxon>Papilionoideae</taxon>
        <taxon>50 kb inversion clade</taxon>
        <taxon>NPAAA clade</taxon>
        <taxon>indigoferoid/millettioid clade</taxon>
        <taxon>Phaseoleae</taxon>
        <taxon>Canavalia</taxon>
    </lineage>
</organism>
<comment type="caution">
    <text evidence="1">The sequence shown here is derived from an EMBL/GenBank/DDBJ whole genome shotgun (WGS) entry which is preliminary data.</text>
</comment>
<dbReference type="Proteomes" id="UP001367508">
    <property type="component" value="Unassembled WGS sequence"/>
</dbReference>
<gene>
    <name evidence="1" type="ORF">VNO77_26030</name>
</gene>
<dbReference type="AlphaFoldDB" id="A0AAN9Q565"/>
<name>A0AAN9Q565_CANGL</name>
<keyword evidence="2" id="KW-1185">Reference proteome</keyword>
<proteinExistence type="predicted"/>